<dbReference type="OrthoDB" id="148889at2"/>
<organism evidence="1 2">
    <name type="scientific">Ktedonosporobacter rubrisoli</name>
    <dbReference type="NCBI Taxonomy" id="2509675"/>
    <lineage>
        <taxon>Bacteria</taxon>
        <taxon>Bacillati</taxon>
        <taxon>Chloroflexota</taxon>
        <taxon>Ktedonobacteria</taxon>
        <taxon>Ktedonobacterales</taxon>
        <taxon>Ktedonosporobacteraceae</taxon>
        <taxon>Ktedonosporobacter</taxon>
    </lineage>
</organism>
<accession>A0A4V0YZ25</accession>
<dbReference type="RefSeq" id="WP_129889294.1">
    <property type="nucleotide sequence ID" value="NZ_CP035758.1"/>
</dbReference>
<name>A0A4V0YZ25_KTERU</name>
<dbReference type="AlphaFoldDB" id="A0A4V0YZ25"/>
<gene>
    <name evidence="1" type="ORF">EPA93_20450</name>
</gene>
<keyword evidence="2" id="KW-1185">Reference proteome</keyword>
<reference evidence="1 2" key="1">
    <citation type="submission" date="2019-01" db="EMBL/GenBank/DDBJ databases">
        <title>Ktedonosporobacter rubrisoli SCAWS-G2.</title>
        <authorList>
            <person name="Huang Y."/>
            <person name="Yan B."/>
        </authorList>
    </citation>
    <scope>NUCLEOTIDE SEQUENCE [LARGE SCALE GENOMIC DNA]</scope>
    <source>
        <strain evidence="1 2">SCAWS-G2</strain>
    </source>
</reference>
<evidence type="ECO:0000313" key="2">
    <source>
        <dbReference type="Proteomes" id="UP000290365"/>
    </source>
</evidence>
<protein>
    <submittedName>
        <fullName evidence="1">Uncharacterized protein</fullName>
    </submittedName>
</protein>
<evidence type="ECO:0000313" key="1">
    <source>
        <dbReference type="EMBL" id="QBD78241.1"/>
    </source>
</evidence>
<proteinExistence type="predicted"/>
<dbReference type="Proteomes" id="UP000290365">
    <property type="component" value="Chromosome"/>
</dbReference>
<sequence length="264" mass="30307">MRELMHFPYERYEKLAEPLTVYYPTGSEEHARWVVQIIDRAGKQLTRLLGLPLPELEILLVDAADWDLAPHDEEDEQAPPYPYLTEVTTLPCLVVPPEIDAIFGEPTQEKLAFIFYQALAQAFLESDPRPWPEDSPLWADEWQFKFAALWLSHTLDGVEGVVNKDLHEQYAEIFETEPDGKTPDTVRGFDWYEDTTPEDYLGYVLILEQFAADLLAHSDPEILPRFLKLYRVERAVLLSEDVTTMLATALGSGGAEWLESLVYF</sequence>
<dbReference type="EMBL" id="CP035758">
    <property type="protein sequence ID" value="QBD78241.1"/>
    <property type="molecule type" value="Genomic_DNA"/>
</dbReference>
<dbReference type="KEGG" id="kbs:EPA93_20450"/>